<sequence length="464" mass="44662">LNIKGGASTTASDLTSGNIAVVGDTTSGTLNIKMAKALTGLTSATYTDAAGNTQTVTGGSSTISDAAGNSTVVSKGGVTTTDGTNTTTVAPSGITATDGTHTVTLGGAGISAGGTEIKNVGKATTDDAAVNKKQMDDALKGATDNTVSLGSESGSTTAKKLSTTGGIKFNIKGETGANALITTSATGDDVTIAPTAKLTAAVTAAEKSADKDLSNISPAGETVIKNLAATSAQDAVKVTGTGLATVSDSTTGGVKTYNVDVKTGNLVVNAAGQAGAAGTTGAGGAAGADGVATTQNVATAINDAITKSKTDTAQAIADAEHKFDGDTGTTSVRKHGEVLSVKGGVTATTDLTTGNIGVVSDGAGTLNIRLAKVLSGLTSATYTDGAGNTQTVTSTSSTITDGAGNTTTITKGGMTTTDGTNTTTVAPAGVTATDGTNTVKLNGSGIDAGNTQIKNVGKATTDDA</sequence>
<evidence type="ECO:0000313" key="3">
    <source>
        <dbReference type="Proteomes" id="UP000070226"/>
    </source>
</evidence>
<name>A0A133S142_9FIRM</name>
<feature type="non-terminal residue" evidence="2">
    <location>
        <position position="464"/>
    </location>
</feature>
<feature type="compositionally biased region" description="Low complexity" evidence="1">
    <location>
        <begin position="71"/>
        <end position="88"/>
    </location>
</feature>
<comment type="caution">
    <text evidence="2">The sequence shown here is derived from an EMBL/GenBank/DDBJ whole genome shotgun (WGS) entry which is preliminary data.</text>
</comment>
<gene>
    <name evidence="2" type="ORF">HMPREF3233_01838</name>
</gene>
<reference evidence="2 3" key="1">
    <citation type="submission" date="2016-01" db="EMBL/GenBank/DDBJ databases">
        <authorList>
            <person name="Oliw E.H."/>
        </authorList>
    </citation>
    <scope>NUCLEOTIDE SEQUENCE [LARGE SCALE GENOMIC DNA]</scope>
    <source>
        <strain evidence="2 3">CMW7756B</strain>
    </source>
</reference>
<feature type="non-terminal residue" evidence="2">
    <location>
        <position position="1"/>
    </location>
</feature>
<evidence type="ECO:0000256" key="1">
    <source>
        <dbReference type="SAM" id="MobiDB-lite"/>
    </source>
</evidence>
<dbReference type="EMBL" id="LRQT01000102">
    <property type="protein sequence ID" value="KXA61887.1"/>
    <property type="molecule type" value="Genomic_DNA"/>
</dbReference>
<accession>A0A133S142</accession>
<evidence type="ECO:0000313" key="2">
    <source>
        <dbReference type="EMBL" id="KXA61887.1"/>
    </source>
</evidence>
<protein>
    <submittedName>
        <fullName evidence="2">Uncharacterized protein</fullName>
    </submittedName>
</protein>
<proteinExistence type="predicted"/>
<organism evidence="2">
    <name type="scientific">Veillonella atypica</name>
    <dbReference type="NCBI Taxonomy" id="39777"/>
    <lineage>
        <taxon>Bacteria</taxon>
        <taxon>Bacillati</taxon>
        <taxon>Bacillota</taxon>
        <taxon>Negativicutes</taxon>
        <taxon>Veillonellales</taxon>
        <taxon>Veillonellaceae</taxon>
        <taxon>Veillonella</taxon>
    </lineage>
</organism>
<dbReference type="AlphaFoldDB" id="A0A133S142"/>
<dbReference type="Proteomes" id="UP000070226">
    <property type="component" value="Unassembled WGS sequence"/>
</dbReference>
<feature type="region of interest" description="Disordered" evidence="1">
    <location>
        <begin position="68"/>
        <end position="89"/>
    </location>
</feature>